<evidence type="ECO:0000256" key="3">
    <source>
        <dbReference type="ARBA" id="ARBA00022723"/>
    </source>
</evidence>
<keyword evidence="10" id="KW-0694">RNA-binding</keyword>
<dbReference type="OMA" id="LECKQAI"/>
<dbReference type="GO" id="GO:0005524">
    <property type="term" value="F:ATP binding"/>
    <property type="evidence" value="ECO:0007669"/>
    <property type="project" value="UniProtKB-KW"/>
</dbReference>
<feature type="short sequence motif" description="Q motif" evidence="13">
    <location>
        <begin position="141"/>
        <end position="169"/>
    </location>
</feature>
<evidence type="ECO:0000259" key="16">
    <source>
        <dbReference type="PROSITE" id="PS51194"/>
    </source>
</evidence>
<dbReference type="Gramene" id="AUR62016519-RA">
    <property type="protein sequence ID" value="AUR62016519-RA:cds"/>
    <property type="gene ID" value="AUR62016519"/>
</dbReference>
<feature type="region of interest" description="Disordered" evidence="14">
    <location>
        <begin position="1"/>
        <end position="25"/>
    </location>
</feature>
<sequence length="540" mass="59077">MNLTNHQSEFTNPNIRNDDGDDDSDEVKVRCWDQREAEPGEPRCVICGRYGEYICDETDDDVCSLECKKNLLERIAKAKFPSTLPVPNPIRLPVTDECIYVKGSGSENGSSSCGLSDKQTAVLRERLDVSVKCGSVPAPVLSFSSCNLPVKLLQNIESVGYEVPTPVQMQAIPAALEGSSLLVSAETGSGKTASYLIPIIARCVNSSCDRLTEKKPLAMVLTPTRELCVQVEEEAKLLGKGLPFKTALVIGGDAMAGQVYRIQQGVELIVGTPGRLVDLLTKHDMELDSISIFVVDEVDCMLQRGFCDQVMELFRALSYPQVLMFSATMSAEVEKTAHSMAKALVIVFVGKPNKPKIAVKQIAIWVESKHKKQKLFDILMSKQHFRPPVVVFVASRLGADLLAEAISVTTKIKALSIHGEKSMGERRKIIRGFLMGEVSVLVATGLLGRGVVLVSVRQVIVFDLPNSIKEYVHLIGRASRHGEEGNAIVFINEENKKLFPEIVDVLKSAGTVVPKELANSKYTACPVSINKNQKKRKHGG</sequence>
<dbReference type="InterPro" id="IPR007529">
    <property type="entry name" value="Znf_HIT"/>
</dbReference>
<keyword evidence="8" id="KW-0862">Zinc</keyword>
<evidence type="ECO:0000313" key="19">
    <source>
        <dbReference type="Proteomes" id="UP000596660"/>
    </source>
</evidence>
<evidence type="ECO:0000256" key="4">
    <source>
        <dbReference type="ARBA" id="ARBA00022741"/>
    </source>
</evidence>
<keyword evidence="3" id="KW-0479">Metal-binding</keyword>
<dbReference type="GO" id="GO:0003723">
    <property type="term" value="F:RNA binding"/>
    <property type="evidence" value="ECO:0007669"/>
    <property type="project" value="UniProtKB-KW"/>
</dbReference>
<dbReference type="Pfam" id="PF04438">
    <property type="entry name" value="zf-HIT"/>
    <property type="match status" value="1"/>
</dbReference>
<dbReference type="CDD" id="cd23022">
    <property type="entry name" value="zf-HIT_DDX59"/>
    <property type="match status" value="1"/>
</dbReference>
<evidence type="ECO:0000256" key="14">
    <source>
        <dbReference type="SAM" id="MobiDB-lite"/>
    </source>
</evidence>
<dbReference type="Proteomes" id="UP000596660">
    <property type="component" value="Unplaced"/>
</dbReference>
<evidence type="ECO:0000256" key="13">
    <source>
        <dbReference type="PROSITE-ProRule" id="PRU00552"/>
    </source>
</evidence>
<dbReference type="SMART" id="SM00487">
    <property type="entry name" value="DEXDc"/>
    <property type="match status" value="1"/>
</dbReference>
<dbReference type="GeneID" id="110703409"/>
<dbReference type="KEGG" id="cqi:110703409"/>
<comment type="similarity">
    <text evidence="1">Belongs to the DEAD box helicase family. DDX59 subfamily.</text>
</comment>
<dbReference type="FunFam" id="3.30.60.220:FF:000002">
    <property type="entry name" value="DEAD-box ATP-dependent RNA helicase 41"/>
    <property type="match status" value="1"/>
</dbReference>
<feature type="domain" description="Helicase C-terminal" evidence="16">
    <location>
        <begin position="358"/>
        <end position="521"/>
    </location>
</feature>
<dbReference type="PANTHER" id="PTHR47958">
    <property type="entry name" value="ATP-DEPENDENT RNA HELICASE DBP3"/>
    <property type="match status" value="1"/>
</dbReference>
<name>A0A803LNJ0_CHEQI</name>
<dbReference type="Pfam" id="PF00271">
    <property type="entry name" value="Helicase_C"/>
    <property type="match status" value="1"/>
</dbReference>
<evidence type="ECO:0000256" key="2">
    <source>
        <dbReference type="ARBA" id="ARBA00012552"/>
    </source>
</evidence>
<keyword evidence="9" id="KW-0067">ATP-binding</keyword>
<gene>
    <name evidence="18" type="primary">LOC110703409</name>
</gene>
<dbReference type="Gene3D" id="3.30.60.220">
    <property type="match status" value="1"/>
</dbReference>
<evidence type="ECO:0000259" key="15">
    <source>
        <dbReference type="PROSITE" id="PS51192"/>
    </source>
</evidence>
<dbReference type="Pfam" id="PF00270">
    <property type="entry name" value="DEAD"/>
    <property type="match status" value="1"/>
</dbReference>
<dbReference type="AlphaFoldDB" id="A0A803LNJ0"/>
<evidence type="ECO:0000256" key="10">
    <source>
        <dbReference type="ARBA" id="ARBA00022884"/>
    </source>
</evidence>
<keyword evidence="4" id="KW-0547">Nucleotide-binding</keyword>
<proteinExistence type="inferred from homology"/>
<keyword evidence="19" id="KW-1185">Reference proteome</keyword>
<dbReference type="RefSeq" id="XP_021736906.1">
    <property type="nucleotide sequence ID" value="XM_021881214.1"/>
</dbReference>
<evidence type="ECO:0000313" key="18">
    <source>
        <dbReference type="EnsemblPlants" id="AUR62016519-RA:cds"/>
    </source>
</evidence>
<keyword evidence="7" id="KW-0347">Helicase</keyword>
<evidence type="ECO:0000256" key="1">
    <source>
        <dbReference type="ARBA" id="ARBA00009718"/>
    </source>
</evidence>
<dbReference type="PROSITE" id="PS51194">
    <property type="entry name" value="HELICASE_CTER"/>
    <property type="match status" value="1"/>
</dbReference>
<reference evidence="18" key="2">
    <citation type="submission" date="2021-03" db="UniProtKB">
        <authorList>
            <consortium name="EnsemblPlants"/>
        </authorList>
    </citation>
    <scope>IDENTIFICATION</scope>
</reference>
<keyword evidence="6" id="KW-0378">Hydrolase</keyword>
<dbReference type="GO" id="GO:0016787">
    <property type="term" value="F:hydrolase activity"/>
    <property type="evidence" value="ECO:0007669"/>
    <property type="project" value="UniProtKB-KW"/>
</dbReference>
<keyword evidence="5" id="KW-0863">Zinc-finger</keyword>
<dbReference type="PROSITE" id="PS51195">
    <property type="entry name" value="Q_MOTIF"/>
    <property type="match status" value="1"/>
</dbReference>
<dbReference type="InterPro" id="IPR011545">
    <property type="entry name" value="DEAD/DEAH_box_helicase_dom"/>
</dbReference>
<reference evidence="18" key="1">
    <citation type="journal article" date="2017" name="Nature">
        <title>The genome of Chenopodium quinoa.</title>
        <authorList>
            <person name="Jarvis D.E."/>
            <person name="Ho Y.S."/>
            <person name="Lightfoot D.J."/>
            <person name="Schmoeckel S.M."/>
            <person name="Li B."/>
            <person name="Borm T.J.A."/>
            <person name="Ohyanagi H."/>
            <person name="Mineta K."/>
            <person name="Michell C.T."/>
            <person name="Saber N."/>
            <person name="Kharbatia N.M."/>
            <person name="Rupper R.R."/>
            <person name="Sharp A.R."/>
            <person name="Dally N."/>
            <person name="Boughton B.A."/>
            <person name="Woo Y.H."/>
            <person name="Gao G."/>
            <person name="Schijlen E.G.W.M."/>
            <person name="Guo X."/>
            <person name="Momin A.A."/>
            <person name="Negrao S."/>
            <person name="Al-Babili S."/>
            <person name="Gehring C."/>
            <person name="Roessner U."/>
            <person name="Jung C."/>
            <person name="Murphy K."/>
            <person name="Arold S.T."/>
            <person name="Gojobori T."/>
            <person name="van der Linden C.G."/>
            <person name="van Loo E.N."/>
            <person name="Jellen E.N."/>
            <person name="Maughan P.J."/>
            <person name="Tester M."/>
        </authorList>
    </citation>
    <scope>NUCLEOTIDE SEQUENCE [LARGE SCALE GENOMIC DNA]</scope>
    <source>
        <strain evidence="18">cv. PI 614886</strain>
    </source>
</reference>
<dbReference type="Gene3D" id="3.40.50.300">
    <property type="entry name" value="P-loop containing nucleotide triphosphate hydrolases"/>
    <property type="match status" value="2"/>
</dbReference>
<comment type="catalytic activity">
    <reaction evidence="11">
        <text>ATP + H2O = ADP + phosphate + H(+)</text>
        <dbReference type="Rhea" id="RHEA:13065"/>
        <dbReference type="ChEBI" id="CHEBI:15377"/>
        <dbReference type="ChEBI" id="CHEBI:15378"/>
        <dbReference type="ChEBI" id="CHEBI:30616"/>
        <dbReference type="ChEBI" id="CHEBI:43474"/>
        <dbReference type="ChEBI" id="CHEBI:456216"/>
        <dbReference type="EC" id="3.6.4.13"/>
    </reaction>
</comment>
<feature type="domain" description="Helicase ATP-binding" evidence="15">
    <location>
        <begin position="172"/>
        <end position="347"/>
    </location>
</feature>
<evidence type="ECO:0000256" key="6">
    <source>
        <dbReference type="ARBA" id="ARBA00022801"/>
    </source>
</evidence>
<dbReference type="InterPro" id="IPR001650">
    <property type="entry name" value="Helicase_C-like"/>
</dbReference>
<protein>
    <recommendedName>
        <fullName evidence="12">DEAD-box ATP-dependent RNA helicase 41</fullName>
        <ecNumber evidence="2">3.6.4.13</ecNumber>
    </recommendedName>
</protein>
<dbReference type="InterPro" id="IPR014014">
    <property type="entry name" value="RNA_helicase_DEAD_Q_motif"/>
</dbReference>
<evidence type="ECO:0000259" key="17">
    <source>
        <dbReference type="PROSITE" id="PS51195"/>
    </source>
</evidence>
<dbReference type="CDD" id="cd18787">
    <property type="entry name" value="SF2_C_DEAD"/>
    <property type="match status" value="1"/>
</dbReference>
<feature type="domain" description="DEAD-box RNA helicase Q" evidence="17">
    <location>
        <begin position="141"/>
        <end position="169"/>
    </location>
</feature>
<dbReference type="PROSITE" id="PS51192">
    <property type="entry name" value="HELICASE_ATP_BIND_1"/>
    <property type="match status" value="1"/>
</dbReference>
<evidence type="ECO:0000256" key="5">
    <source>
        <dbReference type="ARBA" id="ARBA00022771"/>
    </source>
</evidence>
<dbReference type="SUPFAM" id="SSF52540">
    <property type="entry name" value="P-loop containing nucleoside triphosphate hydrolases"/>
    <property type="match status" value="2"/>
</dbReference>
<dbReference type="GO" id="GO:0008270">
    <property type="term" value="F:zinc ion binding"/>
    <property type="evidence" value="ECO:0007669"/>
    <property type="project" value="UniProtKB-KW"/>
</dbReference>
<dbReference type="EnsemblPlants" id="AUR62016519-RA">
    <property type="protein sequence ID" value="AUR62016519-RA:cds"/>
    <property type="gene ID" value="AUR62016519"/>
</dbReference>
<dbReference type="EC" id="3.6.4.13" evidence="2"/>
<feature type="compositionally biased region" description="Polar residues" evidence="14">
    <location>
        <begin position="1"/>
        <end position="15"/>
    </location>
</feature>
<evidence type="ECO:0000256" key="11">
    <source>
        <dbReference type="ARBA" id="ARBA00047984"/>
    </source>
</evidence>
<dbReference type="GO" id="GO:0003724">
    <property type="term" value="F:RNA helicase activity"/>
    <property type="evidence" value="ECO:0007669"/>
    <property type="project" value="UniProtKB-EC"/>
</dbReference>
<dbReference type="SMART" id="SM00490">
    <property type="entry name" value="HELICc"/>
    <property type="match status" value="1"/>
</dbReference>
<dbReference type="OrthoDB" id="360161at2759"/>
<accession>A0A803LNJ0</accession>
<evidence type="ECO:0000256" key="12">
    <source>
        <dbReference type="ARBA" id="ARBA00068841"/>
    </source>
</evidence>
<organism evidence="18 19">
    <name type="scientific">Chenopodium quinoa</name>
    <name type="common">Quinoa</name>
    <dbReference type="NCBI Taxonomy" id="63459"/>
    <lineage>
        <taxon>Eukaryota</taxon>
        <taxon>Viridiplantae</taxon>
        <taxon>Streptophyta</taxon>
        <taxon>Embryophyta</taxon>
        <taxon>Tracheophyta</taxon>
        <taxon>Spermatophyta</taxon>
        <taxon>Magnoliopsida</taxon>
        <taxon>eudicotyledons</taxon>
        <taxon>Gunneridae</taxon>
        <taxon>Pentapetalae</taxon>
        <taxon>Caryophyllales</taxon>
        <taxon>Chenopodiaceae</taxon>
        <taxon>Chenopodioideae</taxon>
        <taxon>Atripliceae</taxon>
        <taxon>Chenopodium</taxon>
    </lineage>
</organism>
<dbReference type="InterPro" id="IPR014001">
    <property type="entry name" value="Helicase_ATP-bd"/>
</dbReference>
<evidence type="ECO:0000256" key="7">
    <source>
        <dbReference type="ARBA" id="ARBA00022806"/>
    </source>
</evidence>
<evidence type="ECO:0000256" key="8">
    <source>
        <dbReference type="ARBA" id="ARBA00022833"/>
    </source>
</evidence>
<dbReference type="SMR" id="A0A803LNJ0"/>
<dbReference type="InterPro" id="IPR027417">
    <property type="entry name" value="P-loop_NTPase"/>
</dbReference>
<evidence type="ECO:0000256" key="9">
    <source>
        <dbReference type="ARBA" id="ARBA00022840"/>
    </source>
</evidence>